<dbReference type="AlphaFoldDB" id="A0AAJ0I6G2"/>
<reference evidence="1 2" key="1">
    <citation type="journal article" date="2023" name="Mol. Phylogenet. Evol.">
        <title>Genome-scale phylogeny and comparative genomics of the fungal order Sordariales.</title>
        <authorList>
            <person name="Hensen N."/>
            <person name="Bonometti L."/>
            <person name="Westerberg I."/>
            <person name="Brannstrom I.O."/>
            <person name="Guillou S."/>
            <person name="Cros-Aarteil S."/>
            <person name="Calhoun S."/>
            <person name="Haridas S."/>
            <person name="Kuo A."/>
            <person name="Mondo S."/>
            <person name="Pangilinan J."/>
            <person name="Riley R."/>
            <person name="LaButti K."/>
            <person name="Andreopoulos B."/>
            <person name="Lipzen A."/>
            <person name="Chen C."/>
            <person name="Yan M."/>
            <person name="Daum C."/>
            <person name="Ng V."/>
            <person name="Clum A."/>
            <person name="Steindorff A."/>
            <person name="Ohm R.A."/>
            <person name="Martin F."/>
            <person name="Silar P."/>
            <person name="Natvig D.O."/>
            <person name="Lalanne C."/>
            <person name="Gautier V."/>
            <person name="Ament-Velasquez S.L."/>
            <person name="Kruys A."/>
            <person name="Hutchinson M.I."/>
            <person name="Powell A.J."/>
            <person name="Barry K."/>
            <person name="Miller A.N."/>
            <person name="Grigoriev I.V."/>
            <person name="Debuchy R."/>
            <person name="Gladieux P."/>
            <person name="Hiltunen Thoren M."/>
            <person name="Johannesson H."/>
        </authorList>
    </citation>
    <scope>NUCLEOTIDE SEQUENCE [LARGE SCALE GENOMIC DNA]</scope>
    <source>
        <strain evidence="1 2">FGSC 10403</strain>
    </source>
</reference>
<gene>
    <name evidence="1" type="ORF">B0T23DRAFT_413681</name>
</gene>
<name>A0AAJ0I6G2_9PEZI</name>
<accession>A0AAJ0I6G2</accession>
<dbReference type="Proteomes" id="UP001285908">
    <property type="component" value="Unassembled WGS sequence"/>
</dbReference>
<protein>
    <submittedName>
        <fullName evidence="1">Uncharacterized protein</fullName>
    </submittedName>
</protein>
<comment type="caution">
    <text evidence="1">The sequence shown here is derived from an EMBL/GenBank/DDBJ whole genome shotgun (WGS) entry which is preliminary data.</text>
</comment>
<dbReference type="GeneID" id="87877156"/>
<dbReference type="EMBL" id="JAULSX010000005">
    <property type="protein sequence ID" value="KAK3491092.1"/>
    <property type="molecule type" value="Genomic_DNA"/>
</dbReference>
<keyword evidence="2" id="KW-1185">Reference proteome</keyword>
<evidence type="ECO:0000313" key="2">
    <source>
        <dbReference type="Proteomes" id="UP001285908"/>
    </source>
</evidence>
<evidence type="ECO:0000313" key="1">
    <source>
        <dbReference type="EMBL" id="KAK3491092.1"/>
    </source>
</evidence>
<sequence>MDVGYSRECCRQSNIGSQPSAIGGGNNEYKEHTGAAEFLQCLPTVQSAKAGSKPTPRNRHNQAWSNGNVVIDGVCVYVGFPGNSITLHLTDQTLPSTSPPNQNLFSPGHSSLSSKHLGGLRYVKPPKPLFTFRGNMDVNHPQSPSTITVTPRPWCSLISRFWKPIAALSLSDSHGFANHCHIGWARWLIRTPIFRLIRSTVGGKS</sequence>
<organism evidence="1 2">
    <name type="scientific">Neurospora hispaniola</name>
    <dbReference type="NCBI Taxonomy" id="588809"/>
    <lineage>
        <taxon>Eukaryota</taxon>
        <taxon>Fungi</taxon>
        <taxon>Dikarya</taxon>
        <taxon>Ascomycota</taxon>
        <taxon>Pezizomycotina</taxon>
        <taxon>Sordariomycetes</taxon>
        <taxon>Sordariomycetidae</taxon>
        <taxon>Sordariales</taxon>
        <taxon>Sordariaceae</taxon>
        <taxon>Neurospora</taxon>
    </lineage>
</organism>
<proteinExistence type="predicted"/>
<dbReference type="RefSeq" id="XP_062692275.1">
    <property type="nucleotide sequence ID" value="XM_062839534.1"/>
</dbReference>